<proteinExistence type="predicted"/>
<accession>A0AA36H9P7</accession>
<evidence type="ECO:0000313" key="2">
    <source>
        <dbReference type="Proteomes" id="UP001176961"/>
    </source>
</evidence>
<name>A0AA36H9P7_CYLNA</name>
<dbReference type="Gene3D" id="3.40.50.850">
    <property type="entry name" value="Isochorismatase-like"/>
    <property type="match status" value="1"/>
</dbReference>
<keyword evidence="2" id="KW-1185">Reference proteome</keyword>
<dbReference type="Proteomes" id="UP001176961">
    <property type="component" value="Unassembled WGS sequence"/>
</dbReference>
<dbReference type="PANTHER" id="PTHR14119:SF17">
    <property type="entry name" value="ISOCHORISMATASE DOMAIN-CONTAINING PROTEIN 1"/>
    <property type="match status" value="1"/>
</dbReference>
<organism evidence="1 2">
    <name type="scientific">Cylicocyclus nassatus</name>
    <name type="common">Nematode worm</name>
    <dbReference type="NCBI Taxonomy" id="53992"/>
    <lineage>
        <taxon>Eukaryota</taxon>
        <taxon>Metazoa</taxon>
        <taxon>Ecdysozoa</taxon>
        <taxon>Nematoda</taxon>
        <taxon>Chromadorea</taxon>
        <taxon>Rhabditida</taxon>
        <taxon>Rhabditina</taxon>
        <taxon>Rhabditomorpha</taxon>
        <taxon>Strongyloidea</taxon>
        <taxon>Strongylidae</taxon>
        <taxon>Cylicocyclus</taxon>
    </lineage>
</organism>
<dbReference type="EMBL" id="CATQJL010000316">
    <property type="protein sequence ID" value="CAJ0606252.1"/>
    <property type="molecule type" value="Genomic_DNA"/>
</dbReference>
<evidence type="ECO:0000313" key="1">
    <source>
        <dbReference type="EMBL" id="CAJ0606252.1"/>
    </source>
</evidence>
<dbReference type="PANTHER" id="PTHR14119">
    <property type="entry name" value="HYDROLASE"/>
    <property type="match status" value="1"/>
</dbReference>
<comment type="caution">
    <text evidence="1">The sequence shown here is derived from an EMBL/GenBank/DDBJ whole genome shotgun (WGS) entry which is preliminary data.</text>
</comment>
<dbReference type="InterPro" id="IPR036380">
    <property type="entry name" value="Isochorismatase-like_sf"/>
</dbReference>
<reference evidence="1" key="1">
    <citation type="submission" date="2023-07" db="EMBL/GenBank/DDBJ databases">
        <authorList>
            <consortium name="CYATHOMIX"/>
        </authorList>
    </citation>
    <scope>NUCLEOTIDE SEQUENCE</scope>
    <source>
        <strain evidence="1">N/A</strain>
    </source>
</reference>
<protein>
    <submittedName>
        <fullName evidence="1">Uncharacterized protein</fullName>
    </submittedName>
</protein>
<dbReference type="SUPFAM" id="SSF52499">
    <property type="entry name" value="Isochorismatase-like hydrolases"/>
    <property type="match status" value="1"/>
</dbReference>
<sequence>MGGVATVPSPLLGFVAFRTTPLDYAKLALGYNRGGSLGTVARVLVTVQNTRGSSCAQSTYAQKYSCVRVLSEKFSRSIHYFPEIVTTSKRLVDGAKMLNIPIFVTEQYPKGLGHTVPELRLQDVKQHEKTRVCEGSRTPDDFNEHSEVVLLLSRFLEYHAGVTVLLDYREGSSDFLLQRYTNGGSWRCGMQTMYTNGALATPICGGTDYTNNQFSSDTPDSPYIAQELFMPSPQHQAAKPQSKETYFARCAELEKLKKEENVNQEEIGKLSTFRFWCFFVLSMEVKMFKSKENYRGFVEKTRWSEKFMKRRWKERASSRHSGLTSQLYNSCCFCKQLIIKKRP</sequence>
<dbReference type="InterPro" id="IPR050993">
    <property type="entry name" value="Isochorismatase_domain"/>
</dbReference>
<gene>
    <name evidence="1" type="ORF">CYNAS_LOCUS18235</name>
</gene>
<dbReference type="AlphaFoldDB" id="A0AA36H9P7"/>